<feature type="region of interest" description="Disordered" evidence="1">
    <location>
        <begin position="28"/>
        <end position="47"/>
    </location>
</feature>
<gene>
    <name evidence="2" type="ORF">FCM35_KLT20766</name>
</gene>
<sequence>MSEAETIRQFQSVKEAAAAFSKYDSTLAISSPSTPASRAGSGSGQKSTPVYYEVSVMDSIKRLEMELSKIKQELGLMRKRRSEMEIAMAGISAQFHRNLSKLAEIEAAKAAQRSAVREEKRWEDENEYWPCFGDALSIPDMDIGLERRMERKSQKKKPLVPLVGRIFSKKSSSDDIDYTYPESTYSVLS</sequence>
<dbReference type="OrthoDB" id="685187at2759"/>
<organism evidence="2 3">
    <name type="scientific">Carex littledalei</name>
    <dbReference type="NCBI Taxonomy" id="544730"/>
    <lineage>
        <taxon>Eukaryota</taxon>
        <taxon>Viridiplantae</taxon>
        <taxon>Streptophyta</taxon>
        <taxon>Embryophyta</taxon>
        <taxon>Tracheophyta</taxon>
        <taxon>Spermatophyta</taxon>
        <taxon>Magnoliopsida</taxon>
        <taxon>Liliopsida</taxon>
        <taxon>Poales</taxon>
        <taxon>Cyperaceae</taxon>
        <taxon>Cyperoideae</taxon>
        <taxon>Cariceae</taxon>
        <taxon>Carex</taxon>
        <taxon>Carex subgen. Euthyceras</taxon>
    </lineage>
</organism>
<dbReference type="AlphaFoldDB" id="A0A833RA22"/>
<proteinExistence type="predicted"/>
<evidence type="ECO:0000256" key="1">
    <source>
        <dbReference type="SAM" id="MobiDB-lite"/>
    </source>
</evidence>
<evidence type="ECO:0000313" key="3">
    <source>
        <dbReference type="Proteomes" id="UP000623129"/>
    </source>
</evidence>
<reference evidence="2" key="1">
    <citation type="submission" date="2020-01" db="EMBL/GenBank/DDBJ databases">
        <title>Genome sequence of Kobresia littledalei, the first chromosome-level genome in the family Cyperaceae.</title>
        <authorList>
            <person name="Qu G."/>
        </authorList>
    </citation>
    <scope>NUCLEOTIDE SEQUENCE</scope>
    <source>
        <strain evidence="2">C.B.Clarke</strain>
        <tissue evidence="2">Leaf</tissue>
    </source>
</reference>
<comment type="caution">
    <text evidence="2">The sequence shown here is derived from an EMBL/GenBank/DDBJ whole genome shotgun (WGS) entry which is preliminary data.</text>
</comment>
<accession>A0A833RA22</accession>
<evidence type="ECO:0000313" key="2">
    <source>
        <dbReference type="EMBL" id="KAF3334162.1"/>
    </source>
</evidence>
<name>A0A833RA22_9POAL</name>
<dbReference type="Proteomes" id="UP000623129">
    <property type="component" value="Unassembled WGS sequence"/>
</dbReference>
<protein>
    <submittedName>
        <fullName evidence="2">WEB family protein</fullName>
    </submittedName>
</protein>
<dbReference type="EMBL" id="SWLB01000009">
    <property type="protein sequence ID" value="KAF3334162.1"/>
    <property type="molecule type" value="Genomic_DNA"/>
</dbReference>
<keyword evidence="3" id="KW-1185">Reference proteome</keyword>